<organism evidence="3 4">
    <name type="scientific">Collimonas pratensis</name>
    <dbReference type="NCBI Taxonomy" id="279113"/>
    <lineage>
        <taxon>Bacteria</taxon>
        <taxon>Pseudomonadati</taxon>
        <taxon>Pseudomonadota</taxon>
        <taxon>Betaproteobacteria</taxon>
        <taxon>Burkholderiales</taxon>
        <taxon>Oxalobacteraceae</taxon>
        <taxon>Collimonas</taxon>
    </lineage>
</organism>
<dbReference type="PATRIC" id="fig|279113.9.peg.1087"/>
<dbReference type="Pfam" id="PF20455">
    <property type="entry name" value="DUF6708"/>
    <property type="match status" value="1"/>
</dbReference>
<dbReference type="InterPro" id="IPR046554">
    <property type="entry name" value="DUF6708"/>
</dbReference>
<gene>
    <name evidence="3" type="ORF">CPter91_1094</name>
</gene>
<keyword evidence="1" id="KW-0812">Transmembrane</keyword>
<name>A0A127Q0C4_9BURK</name>
<dbReference type="OrthoDB" id="6050524at2"/>
<dbReference type="Proteomes" id="UP000074561">
    <property type="component" value="Chromosome"/>
</dbReference>
<dbReference type="RefSeq" id="WP_061937808.1">
    <property type="nucleotide sequence ID" value="NZ_CP013234.1"/>
</dbReference>
<evidence type="ECO:0000313" key="4">
    <source>
        <dbReference type="Proteomes" id="UP000074561"/>
    </source>
</evidence>
<dbReference type="KEGG" id="cpra:CPter91_1094"/>
<proteinExistence type="predicted"/>
<evidence type="ECO:0000313" key="3">
    <source>
        <dbReference type="EMBL" id="AMP03479.1"/>
    </source>
</evidence>
<sequence length="355" mass="41094">MDERVFLYKAGLPIPDWDLNHRLPIDKPVGPECKDTSTIFRLNSTYMDVTDQPYRDRQWQAGGVLLACLGVALGFWMEYETRVIFSKSGGLFGDLFCLGMVLIFGYVAFKFGRDEFFSLRRRPIRFNREQKKIYAIRRRRFFAKSGEGDVTLEVPWSEKSIFCIHRGSGNNRNCYHIRHYAVDNSGNVVQAFAIGREWEGRANLEGLLSQWNYWCWYMNQGPADLPKPPLFFSEHENMRESFLFCMYDFGTRASATYRIIMMPFILLMTSHRLLALWTCREPVWPKSVEQVSAIATADAYSQPRGDTPVGWAETALAQERHDYPYDPKMELDGWHGEKDGAVNASLWAEDVPPKI</sequence>
<dbReference type="STRING" id="279113.CPter91_1094"/>
<protein>
    <recommendedName>
        <fullName evidence="2">DUF6708 domain-containing protein</fullName>
    </recommendedName>
</protein>
<feature type="transmembrane region" description="Helical" evidence="1">
    <location>
        <begin position="91"/>
        <end position="112"/>
    </location>
</feature>
<reference evidence="3 4" key="1">
    <citation type="submission" date="2015-11" db="EMBL/GenBank/DDBJ databases">
        <title>Exploring the genomic traits of fungus-feeding bacterial genus Collimonas.</title>
        <authorList>
            <person name="Song C."/>
            <person name="Schmidt R."/>
            <person name="de Jager V."/>
            <person name="Krzyzanowska D."/>
            <person name="Jongedijk E."/>
            <person name="Cankar K."/>
            <person name="Beekwilder J."/>
            <person name="van Veen A."/>
            <person name="de Boer W."/>
            <person name="van Veen J.A."/>
            <person name="Garbeva P."/>
        </authorList>
    </citation>
    <scope>NUCLEOTIDE SEQUENCE [LARGE SCALE GENOMIC DNA]</scope>
    <source>
        <strain evidence="3 4">Ter91</strain>
    </source>
</reference>
<accession>A0A127Q0C4</accession>
<keyword evidence="1" id="KW-0472">Membrane</keyword>
<evidence type="ECO:0000256" key="1">
    <source>
        <dbReference type="SAM" id="Phobius"/>
    </source>
</evidence>
<feature type="domain" description="DUF6708" evidence="2">
    <location>
        <begin position="103"/>
        <end position="293"/>
    </location>
</feature>
<feature type="transmembrane region" description="Helical" evidence="1">
    <location>
        <begin position="61"/>
        <end position="79"/>
    </location>
</feature>
<keyword evidence="1" id="KW-1133">Transmembrane helix</keyword>
<evidence type="ECO:0000259" key="2">
    <source>
        <dbReference type="Pfam" id="PF20455"/>
    </source>
</evidence>
<dbReference type="EMBL" id="CP013234">
    <property type="protein sequence ID" value="AMP03479.1"/>
    <property type="molecule type" value="Genomic_DNA"/>
</dbReference>
<dbReference type="AlphaFoldDB" id="A0A127Q0C4"/>